<proteinExistence type="predicted"/>
<accession>A0A1V8YAB9</accession>
<sequence>MASFSGRNEIDGYGVDRTIVKNFSKQIKALREQGAISYLPLEEADKILFMKKNYVEVTHGHRLSHVNYMYEVKDLNKQDSWRFNNNILKETKNRLKVDMQKI</sequence>
<name>A0A1V8YAB9_9ENTE</name>
<evidence type="ECO:0000313" key="2">
    <source>
        <dbReference type="Proteomes" id="UP000192477"/>
    </source>
</evidence>
<dbReference type="Proteomes" id="UP000192477">
    <property type="component" value="Unassembled WGS sequence"/>
</dbReference>
<reference evidence="1 2" key="1">
    <citation type="journal article" date="2017" name="BMC Microbiol.">
        <title>Comparative genomics of Enterococcus spp. isolated from bovine feces.</title>
        <authorList>
            <person name="Beukers A.G."/>
            <person name="Zaheer R."/>
            <person name="Goji N."/>
            <person name="Amoako K.K."/>
            <person name="Chaves A.V."/>
            <person name="Ward M.P."/>
            <person name="McAllister T.A."/>
        </authorList>
    </citation>
    <scope>NUCLEOTIDE SEQUENCE [LARGE SCALE GENOMIC DNA]</scope>
    <source>
        <strain evidence="1 2">F1129D 143</strain>
    </source>
</reference>
<organism evidence="1 2">
    <name type="scientific">Enterococcus villorum</name>
    <dbReference type="NCBI Taxonomy" id="112904"/>
    <lineage>
        <taxon>Bacteria</taxon>
        <taxon>Bacillati</taxon>
        <taxon>Bacillota</taxon>
        <taxon>Bacilli</taxon>
        <taxon>Lactobacillales</taxon>
        <taxon>Enterococcaceae</taxon>
        <taxon>Enterococcus</taxon>
    </lineage>
</organism>
<protein>
    <submittedName>
        <fullName evidence="1">Uncharacterized protein</fullName>
    </submittedName>
</protein>
<gene>
    <name evidence="1" type="ORF">BH747_09885</name>
</gene>
<dbReference type="EMBL" id="MJEA01000010">
    <property type="protein sequence ID" value="OQO69571.1"/>
    <property type="molecule type" value="Genomic_DNA"/>
</dbReference>
<comment type="caution">
    <text evidence="1">The sequence shown here is derived from an EMBL/GenBank/DDBJ whole genome shotgun (WGS) entry which is preliminary data.</text>
</comment>
<dbReference type="RefSeq" id="WP_081184269.1">
    <property type="nucleotide sequence ID" value="NZ_MJEA01000010.1"/>
</dbReference>
<evidence type="ECO:0000313" key="1">
    <source>
        <dbReference type="EMBL" id="OQO69571.1"/>
    </source>
</evidence>
<dbReference type="AlphaFoldDB" id="A0A1V8YAB9"/>